<dbReference type="InterPro" id="IPR036646">
    <property type="entry name" value="PGAM_B_sf"/>
</dbReference>
<evidence type="ECO:0000256" key="13">
    <source>
        <dbReference type="PIRSR" id="PIRSR001492-3"/>
    </source>
</evidence>
<evidence type="ECO:0000313" key="16">
    <source>
        <dbReference type="EMBL" id="PTN00771.1"/>
    </source>
</evidence>
<dbReference type="Pfam" id="PF01676">
    <property type="entry name" value="Metalloenzyme"/>
    <property type="match status" value="1"/>
</dbReference>
<gene>
    <name evidence="9" type="primary">gpmI</name>
    <name evidence="16" type="ORF">C8N32_12336</name>
</gene>
<feature type="binding site" evidence="9 13">
    <location>
        <position position="13"/>
    </location>
    <ligand>
        <name>Mn(2+)</name>
        <dbReference type="ChEBI" id="CHEBI:29035"/>
        <label>2</label>
    </ligand>
</feature>
<dbReference type="Gene3D" id="3.40.720.10">
    <property type="entry name" value="Alkaline Phosphatase, subunit A"/>
    <property type="match status" value="1"/>
</dbReference>
<feature type="binding site" evidence="9 12">
    <location>
        <begin position="153"/>
        <end position="154"/>
    </location>
    <ligand>
        <name>substrate</name>
    </ligand>
</feature>
<evidence type="ECO:0000256" key="9">
    <source>
        <dbReference type="HAMAP-Rule" id="MF_01038"/>
    </source>
</evidence>
<evidence type="ECO:0000256" key="12">
    <source>
        <dbReference type="PIRSR" id="PIRSR001492-2"/>
    </source>
</evidence>
<dbReference type="InterPro" id="IPR017850">
    <property type="entry name" value="Alkaline_phosphatase_core_sf"/>
</dbReference>
<keyword evidence="8 9" id="KW-0413">Isomerase</keyword>
<feature type="binding site" evidence="9 13">
    <location>
        <position position="437"/>
    </location>
    <ligand>
        <name>Mn(2+)</name>
        <dbReference type="ChEBI" id="CHEBI:29035"/>
        <label>2</label>
    </ligand>
</feature>
<evidence type="ECO:0000256" key="7">
    <source>
        <dbReference type="ARBA" id="ARBA00023211"/>
    </source>
</evidence>
<organism evidence="16 17">
    <name type="scientific">Rhodovulum imhoffii</name>
    <dbReference type="NCBI Taxonomy" id="365340"/>
    <lineage>
        <taxon>Bacteria</taxon>
        <taxon>Pseudomonadati</taxon>
        <taxon>Pseudomonadota</taxon>
        <taxon>Alphaproteobacteria</taxon>
        <taxon>Rhodobacterales</taxon>
        <taxon>Paracoccaceae</taxon>
        <taxon>Rhodovulum</taxon>
    </lineage>
</organism>
<name>A0A2T5BP32_9RHOB</name>
<comment type="catalytic activity">
    <reaction evidence="1 9">
        <text>(2R)-2-phosphoglycerate = (2R)-3-phosphoglycerate</text>
        <dbReference type="Rhea" id="RHEA:15901"/>
        <dbReference type="ChEBI" id="CHEBI:58272"/>
        <dbReference type="ChEBI" id="CHEBI:58289"/>
        <dbReference type="EC" id="5.4.2.12"/>
    </reaction>
</comment>
<evidence type="ECO:0000256" key="5">
    <source>
        <dbReference type="ARBA" id="ARBA00022723"/>
    </source>
</evidence>
<feature type="binding site" evidence="9 12">
    <location>
        <position position="124"/>
    </location>
    <ligand>
        <name>substrate</name>
    </ligand>
</feature>
<feature type="binding site" evidence="9 13">
    <location>
        <position position="438"/>
    </location>
    <ligand>
        <name>Mn(2+)</name>
        <dbReference type="ChEBI" id="CHEBI:29035"/>
        <label>2</label>
    </ligand>
</feature>
<comment type="caution">
    <text evidence="16">The sequence shown here is derived from an EMBL/GenBank/DDBJ whole genome shotgun (WGS) entry which is preliminary data.</text>
</comment>
<comment type="subunit">
    <text evidence="9">Monomer.</text>
</comment>
<evidence type="ECO:0000256" key="8">
    <source>
        <dbReference type="ARBA" id="ARBA00023235"/>
    </source>
</evidence>
<evidence type="ECO:0000259" key="15">
    <source>
        <dbReference type="Pfam" id="PF06415"/>
    </source>
</evidence>
<keyword evidence="17" id="KW-1185">Reference proteome</keyword>
<feature type="binding site" evidence="9 13">
    <location>
        <position position="400"/>
    </location>
    <ligand>
        <name>Mn(2+)</name>
        <dbReference type="ChEBI" id="CHEBI:29035"/>
        <label>1</label>
    </ligand>
</feature>
<dbReference type="OrthoDB" id="9800863at2"/>
<proteinExistence type="inferred from homology"/>
<dbReference type="GO" id="GO:0005829">
    <property type="term" value="C:cytosol"/>
    <property type="evidence" value="ECO:0007669"/>
    <property type="project" value="TreeGrafter"/>
</dbReference>
<comment type="similarity">
    <text evidence="4 9">Belongs to the BPG-independent phosphoglycerate mutase family.</text>
</comment>
<dbReference type="NCBIfam" id="TIGR01307">
    <property type="entry name" value="pgm_bpd_ind"/>
    <property type="match status" value="1"/>
</dbReference>
<evidence type="ECO:0000256" key="11">
    <source>
        <dbReference type="PIRSR" id="PIRSR001492-1"/>
    </source>
</evidence>
<keyword evidence="5 9" id="KW-0479">Metal-binding</keyword>
<feature type="binding site" evidence="9 13">
    <location>
        <position position="63"/>
    </location>
    <ligand>
        <name>Mn(2+)</name>
        <dbReference type="ChEBI" id="CHEBI:29035"/>
        <label>2</label>
    </ligand>
</feature>
<dbReference type="InterPro" id="IPR011258">
    <property type="entry name" value="BPG-indep_PGM_N"/>
</dbReference>
<dbReference type="FunFam" id="3.40.1450.10:FF:000002">
    <property type="entry name" value="2,3-bisphosphoglycerate-independent phosphoglycerate mutase"/>
    <property type="match status" value="1"/>
</dbReference>
<dbReference type="InterPro" id="IPR005995">
    <property type="entry name" value="Pgm_bpd_ind"/>
</dbReference>
<dbReference type="EMBL" id="QAAA01000023">
    <property type="protein sequence ID" value="PTN00771.1"/>
    <property type="molecule type" value="Genomic_DNA"/>
</dbReference>
<dbReference type="CDD" id="cd16010">
    <property type="entry name" value="iPGM"/>
    <property type="match status" value="1"/>
</dbReference>
<dbReference type="GO" id="GO:0030145">
    <property type="term" value="F:manganese ion binding"/>
    <property type="evidence" value="ECO:0007669"/>
    <property type="project" value="UniProtKB-UniRule"/>
</dbReference>
<sequence length="505" mass="53279">MNHPKPVVLCILDGWGIGPTPEHNAPLMADTPSFDRLMATCPHAKLTTHGPDAGLPSGQMGNSEVGHTNIGAGRVVAMDLGQIDLAIEDGSFFENAALGAFIARLKATGGTAHLMGLVSDGGVHGHSAHILAAARHIVAAGVTVAIHAITDGRDVPPKSASRFIPALDAALPGGARIVTVIGRYFAMDRDNRWERVARAYAAMSGAEGTPAPTAEEAVRAAYARGETDEFIQPTVVGNGQKLRDGDGFFCLNFRADRAREILRAIGEPGFDAFDTGPRSDLAALLGMVEYSTGHNAYMTAVFPKRDIVNTLGAWVARQGLRQFRLAETEKYPHVTFFLNGGKEPPEEGEDRFMPPSPKVATYDLQPEMAAPEVAETLVRAIGERYDLIVVNFANPDMVGHTGDLQAAIKACEAVDAGLGRALGALERAGGAMIVTADHGNCETMYDPITDGPHTAHTLNPVPVIMVGGPEGAALRDGRLSDLAPTVLALMGLPQPTEMTGQSLIV</sequence>
<evidence type="ECO:0000256" key="3">
    <source>
        <dbReference type="ARBA" id="ARBA00004798"/>
    </source>
</evidence>
<dbReference type="PANTHER" id="PTHR31637">
    <property type="entry name" value="2,3-BISPHOSPHOGLYCERATE-INDEPENDENT PHOSPHOGLYCERATE MUTASE"/>
    <property type="match status" value="1"/>
</dbReference>
<feature type="binding site" evidence="9 12">
    <location>
        <position position="183"/>
    </location>
    <ligand>
        <name>substrate</name>
    </ligand>
</feature>
<dbReference type="AlphaFoldDB" id="A0A2T5BP32"/>
<dbReference type="InterPro" id="IPR006124">
    <property type="entry name" value="Metalloenzyme"/>
</dbReference>
<dbReference type="RefSeq" id="WP_107893473.1">
    <property type="nucleotide sequence ID" value="NZ_NHSI01000043.1"/>
</dbReference>
<dbReference type="GO" id="GO:0004619">
    <property type="term" value="F:phosphoglycerate mutase activity"/>
    <property type="evidence" value="ECO:0007669"/>
    <property type="project" value="UniProtKB-UniRule"/>
</dbReference>
<evidence type="ECO:0000259" key="14">
    <source>
        <dbReference type="Pfam" id="PF01676"/>
    </source>
</evidence>
<dbReference type="Gene3D" id="3.40.1450.10">
    <property type="entry name" value="BPG-independent phosphoglycerate mutase, domain B"/>
    <property type="match status" value="1"/>
</dbReference>
<dbReference type="PIRSF" id="PIRSF001492">
    <property type="entry name" value="IPGAM"/>
    <property type="match status" value="1"/>
</dbReference>
<dbReference type="SUPFAM" id="SSF53649">
    <property type="entry name" value="Alkaline phosphatase-like"/>
    <property type="match status" value="1"/>
</dbReference>
<evidence type="ECO:0000256" key="1">
    <source>
        <dbReference type="ARBA" id="ARBA00000370"/>
    </source>
</evidence>
<feature type="binding site" evidence="9 13">
    <location>
        <position position="396"/>
    </location>
    <ligand>
        <name>Mn(2+)</name>
        <dbReference type="ChEBI" id="CHEBI:29035"/>
        <label>1</label>
    </ligand>
</feature>
<dbReference type="GO" id="GO:0006096">
    <property type="term" value="P:glycolytic process"/>
    <property type="evidence" value="ECO:0007669"/>
    <property type="project" value="UniProtKB-UniRule"/>
</dbReference>
<dbReference type="PANTHER" id="PTHR31637:SF0">
    <property type="entry name" value="2,3-BISPHOSPHOGLYCERATE-INDEPENDENT PHOSPHOGLYCERATE MUTASE"/>
    <property type="match status" value="1"/>
</dbReference>
<dbReference type="HAMAP" id="MF_01038">
    <property type="entry name" value="GpmI"/>
    <property type="match status" value="1"/>
</dbReference>
<evidence type="ECO:0000256" key="6">
    <source>
        <dbReference type="ARBA" id="ARBA00023152"/>
    </source>
</evidence>
<evidence type="ECO:0000256" key="2">
    <source>
        <dbReference type="ARBA" id="ARBA00002315"/>
    </source>
</evidence>
<comment type="cofactor">
    <cofactor evidence="9">
        <name>Mn(2+)</name>
        <dbReference type="ChEBI" id="CHEBI:29035"/>
    </cofactor>
    <text evidence="9">Binds 2 manganese ions per subunit.</text>
</comment>
<reference evidence="16 17" key="1">
    <citation type="submission" date="2018-04" db="EMBL/GenBank/DDBJ databases">
        <title>Genomic Encyclopedia of Archaeal and Bacterial Type Strains, Phase II (KMG-II): from individual species to whole genera.</title>
        <authorList>
            <person name="Goeker M."/>
        </authorList>
    </citation>
    <scope>NUCLEOTIDE SEQUENCE [LARGE SCALE GENOMIC DNA]</scope>
    <source>
        <strain evidence="16 17">DSM 18064</strain>
    </source>
</reference>
<evidence type="ECO:0000256" key="10">
    <source>
        <dbReference type="NCBIfam" id="TIGR01307"/>
    </source>
</evidence>
<feature type="binding site" evidence="9 12">
    <location>
        <position position="189"/>
    </location>
    <ligand>
        <name>substrate</name>
    </ligand>
</feature>
<dbReference type="GO" id="GO:0006007">
    <property type="term" value="P:glucose catabolic process"/>
    <property type="evidence" value="ECO:0007669"/>
    <property type="project" value="InterPro"/>
</dbReference>
<feature type="domain" description="Metalloenzyme" evidence="14">
    <location>
        <begin position="5"/>
        <end position="493"/>
    </location>
</feature>
<feature type="binding site" evidence="9 12">
    <location>
        <position position="330"/>
    </location>
    <ligand>
        <name>substrate</name>
    </ligand>
</feature>
<evidence type="ECO:0000256" key="4">
    <source>
        <dbReference type="ARBA" id="ARBA00008819"/>
    </source>
</evidence>
<dbReference type="Proteomes" id="UP000243859">
    <property type="component" value="Unassembled WGS sequence"/>
</dbReference>
<feature type="domain" description="BPG-independent PGAM N-terminal" evidence="15">
    <location>
        <begin position="83"/>
        <end position="291"/>
    </location>
</feature>
<dbReference type="EC" id="5.4.2.12" evidence="9 10"/>
<feature type="binding site" evidence="9 13">
    <location>
        <position position="456"/>
    </location>
    <ligand>
        <name>Mn(2+)</name>
        <dbReference type="ChEBI" id="CHEBI:29035"/>
        <label>1</label>
    </ligand>
</feature>
<evidence type="ECO:0000313" key="17">
    <source>
        <dbReference type="Proteomes" id="UP000243859"/>
    </source>
</evidence>
<feature type="binding site" evidence="9 12">
    <location>
        <begin position="254"/>
        <end position="257"/>
    </location>
    <ligand>
        <name>substrate</name>
    </ligand>
</feature>
<dbReference type="Pfam" id="PF06415">
    <property type="entry name" value="iPGM_N"/>
    <property type="match status" value="1"/>
</dbReference>
<protein>
    <recommendedName>
        <fullName evidence="9 10">2,3-bisphosphoglycerate-independent phosphoglycerate mutase</fullName>
        <shortName evidence="9">BPG-independent PGAM</shortName>
        <shortName evidence="9">Phosphoglyceromutase</shortName>
        <shortName evidence="9">iPGM</shortName>
        <ecNumber evidence="9 10">5.4.2.12</ecNumber>
    </recommendedName>
</protein>
<dbReference type="SUPFAM" id="SSF64158">
    <property type="entry name" value="2,3-Bisphosphoglycerate-independent phosphoglycerate mutase, substrate-binding domain"/>
    <property type="match status" value="1"/>
</dbReference>
<comment type="pathway">
    <text evidence="3 9">Carbohydrate degradation; glycolysis; pyruvate from D-glyceraldehyde 3-phosphate: step 3/5.</text>
</comment>
<feature type="active site" description="Phosphoserine intermediate" evidence="9 11">
    <location>
        <position position="63"/>
    </location>
</feature>
<dbReference type="UniPathway" id="UPA00109">
    <property type="reaction ID" value="UER00186"/>
</dbReference>
<keyword evidence="6 9" id="KW-0324">Glycolysis</keyword>
<keyword evidence="7 9" id="KW-0464">Manganese</keyword>
<accession>A0A2T5BP32</accession>
<comment type="function">
    <text evidence="2 9">Catalyzes the interconversion of 2-phosphoglycerate and 3-phosphoglycerate.</text>
</comment>